<dbReference type="Proteomes" id="UP001154312">
    <property type="component" value="Unassembled WGS sequence"/>
</dbReference>
<accession>A0A9X4H6U6</accession>
<proteinExistence type="inferred from homology"/>
<evidence type="ECO:0000313" key="3">
    <source>
        <dbReference type="Proteomes" id="UP001154312"/>
    </source>
</evidence>
<comment type="similarity">
    <text evidence="1">Belongs to the phD/YefM antitoxin family.</text>
</comment>
<evidence type="ECO:0000256" key="1">
    <source>
        <dbReference type="ARBA" id="ARBA00009981"/>
    </source>
</evidence>
<name>A0A9X4H6U6_9FIRM</name>
<comment type="caution">
    <text evidence="2">The sequence shown here is derived from an EMBL/GenBank/DDBJ whole genome shotgun (WGS) entry which is preliminary data.</text>
</comment>
<keyword evidence="3" id="KW-1185">Reference proteome</keyword>
<protein>
    <submittedName>
        <fullName evidence="2">Uncharacterized protein</fullName>
    </submittedName>
</protein>
<sequence>MNAMADFLPQEIVNLTKEGRAVSIQMRASEWLSILRTNTKSVSELRNELSELITIIEESKNENQRNIFIVSKNNQNIAAVVPLLFLENMLRAQDTLNTLIEALEEYQESTLLEEAFKRWNNAERRYNLVETIEELKINPDKLLNAVQNQKGSLLE</sequence>
<organism evidence="2 3">
    <name type="scientific">Pelotomaculum isophthalicicum JI</name>
    <dbReference type="NCBI Taxonomy" id="947010"/>
    <lineage>
        <taxon>Bacteria</taxon>
        <taxon>Bacillati</taxon>
        <taxon>Bacillota</taxon>
        <taxon>Clostridia</taxon>
        <taxon>Eubacteriales</taxon>
        <taxon>Desulfotomaculaceae</taxon>
        <taxon>Pelotomaculum</taxon>
    </lineage>
</organism>
<dbReference type="InterPro" id="IPR036165">
    <property type="entry name" value="YefM-like_sf"/>
</dbReference>
<dbReference type="EMBL" id="JAKOAV010000035">
    <property type="protein sequence ID" value="MDF9409587.1"/>
    <property type="molecule type" value="Genomic_DNA"/>
</dbReference>
<reference evidence="2" key="1">
    <citation type="submission" date="2022-02" db="EMBL/GenBank/DDBJ databases">
        <authorList>
            <person name="Leng L."/>
        </authorList>
    </citation>
    <scope>NUCLEOTIDE SEQUENCE</scope>
    <source>
        <strain evidence="2">JI</strain>
    </source>
</reference>
<dbReference type="SUPFAM" id="SSF143120">
    <property type="entry name" value="YefM-like"/>
    <property type="match status" value="1"/>
</dbReference>
<dbReference type="AlphaFoldDB" id="A0A9X4H6U6"/>
<dbReference type="RefSeq" id="WP_277445076.1">
    <property type="nucleotide sequence ID" value="NZ_JAKOAV010000035.1"/>
</dbReference>
<evidence type="ECO:0000313" key="2">
    <source>
        <dbReference type="EMBL" id="MDF9409587.1"/>
    </source>
</evidence>
<gene>
    <name evidence="2" type="ORF">L7E55_14710</name>
</gene>